<dbReference type="Proteomes" id="UP000268007">
    <property type="component" value="Unassembled WGS sequence"/>
</dbReference>
<dbReference type="EMBL" id="RBKU01000001">
    <property type="protein sequence ID" value="RKR85748.1"/>
    <property type="molecule type" value="Genomic_DNA"/>
</dbReference>
<dbReference type="PANTHER" id="PTHR30026:SF20">
    <property type="entry name" value="OUTER MEMBRANE PROTEIN TOLC"/>
    <property type="match status" value="1"/>
</dbReference>
<feature type="chain" id="PRO_5019813395" evidence="9">
    <location>
        <begin position="28"/>
        <end position="449"/>
    </location>
</feature>
<keyword evidence="11" id="KW-1185">Reference proteome</keyword>
<keyword evidence="6" id="KW-0472">Membrane</keyword>
<name>A0A495JB79_9SPHI</name>
<evidence type="ECO:0000256" key="4">
    <source>
        <dbReference type="ARBA" id="ARBA00022452"/>
    </source>
</evidence>
<evidence type="ECO:0000256" key="1">
    <source>
        <dbReference type="ARBA" id="ARBA00004442"/>
    </source>
</evidence>
<dbReference type="GO" id="GO:1990281">
    <property type="term" value="C:efflux pump complex"/>
    <property type="evidence" value="ECO:0007669"/>
    <property type="project" value="TreeGrafter"/>
</dbReference>
<dbReference type="OrthoDB" id="13803at2"/>
<protein>
    <submittedName>
        <fullName evidence="10">Outer membrane protein TolC</fullName>
    </submittedName>
</protein>
<dbReference type="Pfam" id="PF02321">
    <property type="entry name" value="OEP"/>
    <property type="match status" value="2"/>
</dbReference>
<dbReference type="GO" id="GO:0009279">
    <property type="term" value="C:cell outer membrane"/>
    <property type="evidence" value="ECO:0007669"/>
    <property type="project" value="UniProtKB-SubCell"/>
</dbReference>
<evidence type="ECO:0000256" key="2">
    <source>
        <dbReference type="ARBA" id="ARBA00007613"/>
    </source>
</evidence>
<dbReference type="GO" id="GO:0015562">
    <property type="term" value="F:efflux transmembrane transporter activity"/>
    <property type="evidence" value="ECO:0007669"/>
    <property type="project" value="InterPro"/>
</dbReference>
<dbReference type="PANTHER" id="PTHR30026">
    <property type="entry name" value="OUTER MEMBRANE PROTEIN TOLC"/>
    <property type="match status" value="1"/>
</dbReference>
<evidence type="ECO:0000256" key="3">
    <source>
        <dbReference type="ARBA" id="ARBA00022448"/>
    </source>
</evidence>
<dbReference type="SUPFAM" id="SSF56954">
    <property type="entry name" value="Outer membrane efflux proteins (OEP)"/>
    <property type="match status" value="1"/>
</dbReference>
<evidence type="ECO:0000313" key="10">
    <source>
        <dbReference type="EMBL" id="RKR85748.1"/>
    </source>
</evidence>
<evidence type="ECO:0000313" key="11">
    <source>
        <dbReference type="Proteomes" id="UP000268007"/>
    </source>
</evidence>
<keyword evidence="5" id="KW-0812">Transmembrane</keyword>
<accession>A0A495JB79</accession>
<evidence type="ECO:0000256" key="7">
    <source>
        <dbReference type="ARBA" id="ARBA00023237"/>
    </source>
</evidence>
<dbReference type="RefSeq" id="WP_121201773.1">
    <property type="nucleotide sequence ID" value="NZ_RBKU01000001.1"/>
</dbReference>
<evidence type="ECO:0000256" key="6">
    <source>
        <dbReference type="ARBA" id="ARBA00023136"/>
    </source>
</evidence>
<keyword evidence="3" id="KW-0813">Transport</keyword>
<evidence type="ECO:0000256" key="9">
    <source>
        <dbReference type="SAM" id="SignalP"/>
    </source>
</evidence>
<evidence type="ECO:0000256" key="5">
    <source>
        <dbReference type="ARBA" id="ARBA00022692"/>
    </source>
</evidence>
<dbReference type="Gene3D" id="1.20.1600.10">
    <property type="entry name" value="Outer membrane efflux proteins (OEP)"/>
    <property type="match status" value="1"/>
</dbReference>
<keyword evidence="8" id="KW-0175">Coiled coil</keyword>
<evidence type="ECO:0000256" key="8">
    <source>
        <dbReference type="SAM" id="Coils"/>
    </source>
</evidence>
<dbReference type="InterPro" id="IPR003423">
    <property type="entry name" value="OMP_efflux"/>
</dbReference>
<comment type="caution">
    <text evidence="10">The sequence shown here is derived from an EMBL/GenBank/DDBJ whole genome shotgun (WGS) entry which is preliminary data.</text>
</comment>
<organism evidence="10 11">
    <name type="scientific">Mucilaginibacter gracilis</name>
    <dbReference type="NCBI Taxonomy" id="423350"/>
    <lineage>
        <taxon>Bacteria</taxon>
        <taxon>Pseudomonadati</taxon>
        <taxon>Bacteroidota</taxon>
        <taxon>Sphingobacteriia</taxon>
        <taxon>Sphingobacteriales</taxon>
        <taxon>Sphingobacteriaceae</taxon>
        <taxon>Mucilaginibacter</taxon>
    </lineage>
</organism>
<proteinExistence type="inferred from homology"/>
<sequence>MDNTKHVLKLVVLAVIASIGALSAAHAQENTKSLNLSEAIATALANNKTVKLAKIDGNITVANYQQTEAIFLPQADLSYTAMSTNNPLNAFGFKLQQGIITQNDFNPALLNHPGATPDYMAQLEVKQPLLNMDMLYMRKSAEKQTEVYRYKTQRTQEYIIFETTKAYLGLQMAYDALKVVTEANQTAKYVYKFTDDHFKQGLIQRSDLLNAQVYVTSVESSLAKAQSGIRNASDNLNLLMGQPAGIIYTIRETASINADTTLKIFANRSDFIAMQKAIEASGLMIKSSQMSYLPKLNAFGNYQYNDSRLTGLGANAYLVGVKLSWNLFNGNNTKHTITTQKLERDKLIIELAQQKDESQMELEKAYRDLSDATFEMGKDQLAIDQAAEALRILQNRYQQGLVNTTDVLAAGTQLSQLKFALVQAQFSTNLTRAYIQLLTATTTKLNDQK</sequence>
<keyword evidence="4" id="KW-1134">Transmembrane beta strand</keyword>
<dbReference type="AlphaFoldDB" id="A0A495JB79"/>
<reference evidence="10 11" key="1">
    <citation type="submission" date="2018-10" db="EMBL/GenBank/DDBJ databases">
        <title>Genomic Encyclopedia of Archaeal and Bacterial Type Strains, Phase II (KMG-II): from individual species to whole genera.</title>
        <authorList>
            <person name="Goeker M."/>
        </authorList>
    </citation>
    <scope>NUCLEOTIDE SEQUENCE [LARGE SCALE GENOMIC DNA]</scope>
    <source>
        <strain evidence="10 11">DSM 18602</strain>
    </source>
</reference>
<comment type="similarity">
    <text evidence="2">Belongs to the outer membrane factor (OMF) (TC 1.B.17) family.</text>
</comment>
<keyword evidence="9" id="KW-0732">Signal</keyword>
<dbReference type="InterPro" id="IPR051906">
    <property type="entry name" value="TolC-like"/>
</dbReference>
<comment type="subcellular location">
    <subcellularLocation>
        <location evidence="1">Cell outer membrane</location>
    </subcellularLocation>
</comment>
<feature type="coiled-coil region" evidence="8">
    <location>
        <begin position="337"/>
        <end position="368"/>
    </location>
</feature>
<feature type="signal peptide" evidence="9">
    <location>
        <begin position="1"/>
        <end position="27"/>
    </location>
</feature>
<gene>
    <name evidence="10" type="ORF">BDD43_6021</name>
</gene>
<keyword evidence="7" id="KW-0998">Cell outer membrane</keyword>
<dbReference type="GO" id="GO:0015288">
    <property type="term" value="F:porin activity"/>
    <property type="evidence" value="ECO:0007669"/>
    <property type="project" value="TreeGrafter"/>
</dbReference>